<keyword evidence="5" id="KW-1185">Reference proteome</keyword>
<feature type="compositionally biased region" description="Basic and acidic residues" evidence="3">
    <location>
        <begin position="175"/>
        <end position="209"/>
    </location>
</feature>
<sequence length="209" mass="23860">MIANSAPATRQPKQPNRRIISTCPSDPSVELVEEFDASTDLLLVRKSRKKSVLGREGDWVYEVGEPSPAENALVGFTRDIQECVETTPKVTRRDSLHAFVFRIRNLPYPKSVYAVTVEGSQIVVRTTNKKYFTRLSITDLDRINFKTLQQSDLSVDHQNDTLIISYQKPNPILENEAKDRQQRKLAQKKESHHDGADHVNKIKDECKTQ</sequence>
<protein>
    <recommendedName>
        <fullName evidence="2">Protein DPCD</fullName>
    </recommendedName>
</protein>
<comment type="caution">
    <text evidence="4">The sequence shown here is derived from an EMBL/GenBank/DDBJ whole genome shotgun (WGS) entry which is preliminary data.</text>
</comment>
<dbReference type="AlphaFoldDB" id="A0A507F612"/>
<evidence type="ECO:0000256" key="2">
    <source>
        <dbReference type="ARBA" id="ARBA00020330"/>
    </source>
</evidence>
<accession>A0A507F612</accession>
<dbReference type="PANTHER" id="PTHR31921">
    <property type="entry name" value="PROTEIN DPCD"/>
    <property type="match status" value="1"/>
</dbReference>
<dbReference type="STRING" id="246404.A0A507F612"/>
<feature type="region of interest" description="Disordered" evidence="3">
    <location>
        <begin position="1"/>
        <end position="20"/>
    </location>
</feature>
<dbReference type="Proteomes" id="UP000320333">
    <property type="component" value="Unassembled WGS sequence"/>
</dbReference>
<reference evidence="4 5" key="1">
    <citation type="journal article" date="2019" name="Sci. Rep.">
        <title>Comparative genomics of chytrid fungi reveal insights into the obligate biotrophic and pathogenic lifestyle of Synchytrium endobioticum.</title>
        <authorList>
            <person name="van de Vossenberg B.T.L.H."/>
            <person name="Warris S."/>
            <person name="Nguyen H.D.T."/>
            <person name="van Gent-Pelzer M.P.E."/>
            <person name="Joly D.L."/>
            <person name="van de Geest H.C."/>
            <person name="Bonants P.J.M."/>
            <person name="Smith D.S."/>
            <person name="Levesque C.A."/>
            <person name="van der Lee T.A.J."/>
        </authorList>
    </citation>
    <scope>NUCLEOTIDE SEQUENCE [LARGE SCALE GENOMIC DNA]</scope>
    <source>
        <strain evidence="4 5">CBS 675.73</strain>
    </source>
</reference>
<proteinExistence type="inferred from homology"/>
<dbReference type="PANTHER" id="PTHR31921:SF1">
    <property type="entry name" value="PROTEIN DPCD"/>
    <property type="match status" value="1"/>
</dbReference>
<evidence type="ECO:0000313" key="5">
    <source>
        <dbReference type="Proteomes" id="UP000320333"/>
    </source>
</evidence>
<name>A0A507F612_9FUNG</name>
<gene>
    <name evidence="4" type="ORF">CcCBS67573_g06180</name>
</gene>
<dbReference type="EMBL" id="QEAP01000251">
    <property type="protein sequence ID" value="TPX71552.1"/>
    <property type="molecule type" value="Genomic_DNA"/>
</dbReference>
<dbReference type="Pfam" id="PF14913">
    <property type="entry name" value="DPCD"/>
    <property type="match status" value="1"/>
</dbReference>
<evidence type="ECO:0000256" key="1">
    <source>
        <dbReference type="ARBA" id="ARBA00010597"/>
    </source>
</evidence>
<evidence type="ECO:0000256" key="3">
    <source>
        <dbReference type="SAM" id="MobiDB-lite"/>
    </source>
</evidence>
<dbReference type="PRINTS" id="PR02065">
    <property type="entry name" value="PROTEINDPCD"/>
</dbReference>
<comment type="similarity">
    <text evidence="1">Belongs to the DPCD family.</text>
</comment>
<feature type="region of interest" description="Disordered" evidence="3">
    <location>
        <begin position="172"/>
        <end position="209"/>
    </location>
</feature>
<dbReference type="OrthoDB" id="10256139at2759"/>
<evidence type="ECO:0000313" key="4">
    <source>
        <dbReference type="EMBL" id="TPX71552.1"/>
    </source>
</evidence>
<feature type="compositionally biased region" description="Polar residues" evidence="3">
    <location>
        <begin position="1"/>
        <end position="14"/>
    </location>
</feature>
<dbReference type="InterPro" id="IPR026224">
    <property type="entry name" value="DPCD"/>
</dbReference>
<organism evidence="4 5">
    <name type="scientific">Chytriomyces confervae</name>
    <dbReference type="NCBI Taxonomy" id="246404"/>
    <lineage>
        <taxon>Eukaryota</taxon>
        <taxon>Fungi</taxon>
        <taxon>Fungi incertae sedis</taxon>
        <taxon>Chytridiomycota</taxon>
        <taxon>Chytridiomycota incertae sedis</taxon>
        <taxon>Chytridiomycetes</taxon>
        <taxon>Chytridiales</taxon>
        <taxon>Chytriomycetaceae</taxon>
        <taxon>Chytriomyces</taxon>
    </lineage>
</organism>